<organism evidence="1">
    <name type="scientific">marine sediment metagenome</name>
    <dbReference type="NCBI Taxonomy" id="412755"/>
    <lineage>
        <taxon>unclassified sequences</taxon>
        <taxon>metagenomes</taxon>
        <taxon>ecological metagenomes</taxon>
    </lineage>
</organism>
<sequence>MIYVAISSTKVALGKLEKLVAHNYVTSFFWKYQRGRRMYKQQKKVKQKELALKSAFPPTVYKDLIEFQQQNFRMVYATLREFTINNIRSNYKK</sequence>
<name>A0A0F9PLE2_9ZZZZ</name>
<accession>A0A0F9PLE2</accession>
<protein>
    <submittedName>
        <fullName evidence="1">Uncharacterized protein</fullName>
    </submittedName>
</protein>
<comment type="caution">
    <text evidence="1">The sequence shown here is derived from an EMBL/GenBank/DDBJ whole genome shotgun (WGS) entry which is preliminary data.</text>
</comment>
<gene>
    <name evidence="1" type="ORF">LCGC14_1201800</name>
</gene>
<dbReference type="EMBL" id="LAZR01006183">
    <property type="protein sequence ID" value="KKM94087.1"/>
    <property type="molecule type" value="Genomic_DNA"/>
</dbReference>
<dbReference type="AlphaFoldDB" id="A0A0F9PLE2"/>
<reference evidence="1" key="1">
    <citation type="journal article" date="2015" name="Nature">
        <title>Complex archaea that bridge the gap between prokaryotes and eukaryotes.</title>
        <authorList>
            <person name="Spang A."/>
            <person name="Saw J.H."/>
            <person name="Jorgensen S.L."/>
            <person name="Zaremba-Niedzwiedzka K."/>
            <person name="Martijn J."/>
            <person name="Lind A.E."/>
            <person name="van Eijk R."/>
            <person name="Schleper C."/>
            <person name="Guy L."/>
            <person name="Ettema T.J."/>
        </authorList>
    </citation>
    <scope>NUCLEOTIDE SEQUENCE</scope>
</reference>
<evidence type="ECO:0000313" key="1">
    <source>
        <dbReference type="EMBL" id="KKM94087.1"/>
    </source>
</evidence>
<proteinExistence type="predicted"/>